<gene>
    <name evidence="1" type="ORF">SAMN05421553_2533</name>
</gene>
<evidence type="ECO:0000313" key="1">
    <source>
        <dbReference type="EMBL" id="SED36818.1"/>
    </source>
</evidence>
<reference evidence="2" key="1">
    <citation type="submission" date="2016-10" db="EMBL/GenBank/DDBJ databases">
        <authorList>
            <person name="Varghese N."/>
            <person name="Submissions S."/>
        </authorList>
    </citation>
    <scope>NUCLEOTIDE SEQUENCE [LARGE SCALE GENOMIC DNA]</scope>
    <source>
        <strain evidence="2">DSM 12111</strain>
    </source>
</reference>
<dbReference type="EMBL" id="FNSC01000001">
    <property type="protein sequence ID" value="SED36818.1"/>
    <property type="molecule type" value="Genomic_DNA"/>
</dbReference>
<accession>A0A1H5A4G4</accession>
<sequence>MQRLFKAMQQMGANPQPLLQDIAFLGENSTRERFSTQVGPDGQRWKPSLRAQLNGGKTLTKDGHLGDSITSRADKSAAEWGTNRIYAAIHQFGGVIKAKAGGYLRFAIPGVGHVSKRQVTIDARPYLGLSAEDEQDILALVSDHISNLVRRNAPGRA</sequence>
<evidence type="ECO:0000313" key="2">
    <source>
        <dbReference type="Proteomes" id="UP000242849"/>
    </source>
</evidence>
<dbReference type="Pfam" id="PF05069">
    <property type="entry name" value="Phage_tail_S"/>
    <property type="match status" value="1"/>
</dbReference>
<dbReference type="NCBIfam" id="TIGR01635">
    <property type="entry name" value="tail_comp_S"/>
    <property type="match status" value="1"/>
</dbReference>
<proteinExistence type="predicted"/>
<dbReference type="AlphaFoldDB" id="A0A1H5A4G4"/>
<dbReference type="STRING" id="53406.SAMN05421553_2533"/>
<dbReference type="Proteomes" id="UP000242849">
    <property type="component" value="Unassembled WGS sequence"/>
</dbReference>
<name>A0A1H5A4G4_PSEAG</name>
<keyword evidence="2" id="KW-1185">Reference proteome</keyword>
<dbReference type="InterPro" id="IPR006522">
    <property type="entry name" value="Phage_virion_morphogenesis"/>
</dbReference>
<organism evidence="1 2">
    <name type="scientific">Pseudomonas anguilliseptica</name>
    <dbReference type="NCBI Taxonomy" id="53406"/>
    <lineage>
        <taxon>Bacteria</taxon>
        <taxon>Pseudomonadati</taxon>
        <taxon>Pseudomonadota</taxon>
        <taxon>Gammaproteobacteria</taxon>
        <taxon>Pseudomonadales</taxon>
        <taxon>Pseudomonadaceae</taxon>
        <taxon>Pseudomonas</taxon>
    </lineage>
</organism>
<protein>
    <submittedName>
        <fullName evidence="1">Phage virion morphogenesis (Putative tail completion) protein</fullName>
    </submittedName>
</protein>